<dbReference type="Gene3D" id="2.40.30.170">
    <property type="match status" value="1"/>
</dbReference>
<dbReference type="Gene3D" id="2.40.420.20">
    <property type="match status" value="1"/>
</dbReference>
<dbReference type="Gene3D" id="2.40.50.100">
    <property type="match status" value="1"/>
</dbReference>
<evidence type="ECO:0000259" key="3">
    <source>
        <dbReference type="Pfam" id="PF25876"/>
    </source>
</evidence>
<evidence type="ECO:0000256" key="1">
    <source>
        <dbReference type="ARBA" id="ARBA00004196"/>
    </source>
</evidence>
<dbReference type="EMBL" id="LDWR01000004">
    <property type="protein sequence ID" value="KML62739.1"/>
    <property type="molecule type" value="Genomic_DNA"/>
</dbReference>
<dbReference type="GO" id="GO:0005886">
    <property type="term" value="C:plasma membrane"/>
    <property type="evidence" value="ECO:0007669"/>
    <property type="project" value="UniProtKB-SubCell"/>
</dbReference>
<dbReference type="PATRIC" id="fig|292.27.peg.4448"/>
<evidence type="ECO:0000259" key="4">
    <source>
        <dbReference type="Pfam" id="PF25917"/>
    </source>
</evidence>
<feature type="domain" description="Multidrug resistance protein MdtA-like C-terminal permuted SH3" evidence="6">
    <location>
        <begin position="302"/>
        <end position="364"/>
    </location>
</feature>
<dbReference type="InterPro" id="IPR058627">
    <property type="entry name" value="MdtA-like_C"/>
</dbReference>
<comment type="caution">
    <text evidence="7">The sequence shown here is derived from an EMBL/GenBank/DDBJ whole genome shotgun (WGS) entry which is preliminary data.</text>
</comment>
<dbReference type="AlphaFoldDB" id="A0A0J5X6G7"/>
<dbReference type="PANTHER" id="PTHR30158:SF3">
    <property type="entry name" value="MULTIDRUG EFFLUX PUMP SUBUNIT ACRA-RELATED"/>
    <property type="match status" value="1"/>
</dbReference>
<dbReference type="GO" id="GO:0046677">
    <property type="term" value="P:response to antibiotic"/>
    <property type="evidence" value="ECO:0007669"/>
    <property type="project" value="TreeGrafter"/>
</dbReference>
<dbReference type="PANTHER" id="PTHR30158">
    <property type="entry name" value="ACRA/E-RELATED COMPONENT OF DRUG EFFLUX TRANSPORTER"/>
    <property type="match status" value="1"/>
</dbReference>
<dbReference type="Pfam" id="PF25944">
    <property type="entry name" value="Beta-barrel_RND"/>
    <property type="match status" value="1"/>
</dbReference>
<comment type="subcellular location">
    <subcellularLocation>
        <location evidence="1">Cell envelope</location>
    </subcellularLocation>
</comment>
<dbReference type="Pfam" id="PF25967">
    <property type="entry name" value="RND-MFP_C"/>
    <property type="match status" value="1"/>
</dbReference>
<feature type="domain" description="Multidrug resistance protein MdtA-like alpha-helical hairpin" evidence="3">
    <location>
        <begin position="102"/>
        <end position="171"/>
    </location>
</feature>
<dbReference type="InterPro" id="IPR058626">
    <property type="entry name" value="MdtA-like_b-barrel"/>
</dbReference>
<evidence type="ECO:0000313" key="7">
    <source>
        <dbReference type="EMBL" id="KML62739.1"/>
    </source>
</evidence>
<evidence type="ECO:0000259" key="6">
    <source>
        <dbReference type="Pfam" id="PF25967"/>
    </source>
</evidence>
<dbReference type="Pfam" id="PF25876">
    <property type="entry name" value="HH_MFP_RND"/>
    <property type="match status" value="1"/>
</dbReference>
<dbReference type="InterPro" id="IPR058624">
    <property type="entry name" value="MdtA-like_HH"/>
</dbReference>
<sequence>MRVERVPYRLITVAAAAVFLAACGKKESAPPPQTPEVGVVTVQPQSVPVFTELPGRTSAFLVAQVRARVDGIVLRREFTEGTDVKAGQRLYKIDPAPYVAALNSAKATLAKAQANLVTQNALVARYKVLVAANAVSKQDYDNAVATQGQAAADVAAGKAAVDTAQINLGYTDVVSPITGRVGISQVTPGAYVQASQATLMSTVQQLDPVYVDLTQSSLEGLKLRQDVQSGRLKTTGPGAAKVSLVLEDGKTYAEPGKLQFSDVTVDQTTGSVTIRAVFPNPGRVLLPGMFVRARIEEGVNENAFLVPQIGVTHDQKGQAIAMVVNASNKVEPRPLKTTGMQGPNWVVEGGLEAGDHVIVQGIDKVRPGATVKSVSAQIAPAADAASGAAAASDAPAAAGSGAAAASGAAASGAAPASAAAASSAQ</sequence>
<gene>
    <name evidence="7" type="ORF">VL15_01030</name>
</gene>
<dbReference type="RefSeq" id="WP_048242627.1">
    <property type="nucleotide sequence ID" value="NZ_LDWR01000004.1"/>
</dbReference>
<dbReference type="GO" id="GO:0022857">
    <property type="term" value="F:transmembrane transporter activity"/>
    <property type="evidence" value="ECO:0007669"/>
    <property type="project" value="InterPro"/>
</dbReference>
<name>A0A0J5X6G7_BURCE</name>
<feature type="domain" description="Multidrug resistance protein MdtA-like barrel-sandwich hybrid" evidence="4">
    <location>
        <begin position="62"/>
        <end position="204"/>
    </location>
</feature>
<dbReference type="Gene3D" id="1.10.287.470">
    <property type="entry name" value="Helix hairpin bin"/>
    <property type="match status" value="1"/>
</dbReference>
<organism evidence="7 8">
    <name type="scientific">Burkholderia cepacia</name>
    <name type="common">Pseudomonas cepacia</name>
    <dbReference type="NCBI Taxonomy" id="292"/>
    <lineage>
        <taxon>Bacteria</taxon>
        <taxon>Pseudomonadati</taxon>
        <taxon>Pseudomonadota</taxon>
        <taxon>Betaproteobacteria</taxon>
        <taxon>Burkholderiales</taxon>
        <taxon>Burkholderiaceae</taxon>
        <taxon>Burkholderia</taxon>
        <taxon>Burkholderia cepacia complex</taxon>
    </lineage>
</organism>
<evidence type="ECO:0000259" key="5">
    <source>
        <dbReference type="Pfam" id="PF25944"/>
    </source>
</evidence>
<accession>A0A0J5X6G7</accession>
<feature type="domain" description="Multidrug resistance protein MdtA-like beta-barrel" evidence="5">
    <location>
        <begin position="208"/>
        <end position="298"/>
    </location>
</feature>
<proteinExistence type="inferred from homology"/>
<evidence type="ECO:0000256" key="2">
    <source>
        <dbReference type="ARBA" id="ARBA00009477"/>
    </source>
</evidence>
<dbReference type="Pfam" id="PF25917">
    <property type="entry name" value="BSH_RND"/>
    <property type="match status" value="1"/>
</dbReference>
<dbReference type="InterPro" id="IPR058625">
    <property type="entry name" value="MdtA-like_BSH"/>
</dbReference>
<dbReference type="FunFam" id="2.40.420.20:FF:000001">
    <property type="entry name" value="Efflux RND transporter periplasmic adaptor subunit"/>
    <property type="match status" value="1"/>
</dbReference>
<dbReference type="InterPro" id="IPR006143">
    <property type="entry name" value="RND_pump_MFP"/>
</dbReference>
<comment type="similarity">
    <text evidence="2">Belongs to the membrane fusion protein (MFP) (TC 8.A.1) family.</text>
</comment>
<reference evidence="7 8" key="1">
    <citation type="submission" date="2015-05" db="EMBL/GenBank/DDBJ databases">
        <title>Draft genome of Burkholderia cepacia LK29.</title>
        <authorList>
            <person name="Chan X.Y."/>
        </authorList>
    </citation>
    <scope>NUCLEOTIDE SEQUENCE [LARGE SCALE GENOMIC DNA]</scope>
    <source>
        <strain evidence="7 8">LK29</strain>
    </source>
</reference>
<dbReference type="PROSITE" id="PS51257">
    <property type="entry name" value="PROKAR_LIPOPROTEIN"/>
    <property type="match status" value="1"/>
</dbReference>
<dbReference type="Proteomes" id="UP000036338">
    <property type="component" value="Unassembled WGS sequence"/>
</dbReference>
<dbReference type="SUPFAM" id="SSF111369">
    <property type="entry name" value="HlyD-like secretion proteins"/>
    <property type="match status" value="1"/>
</dbReference>
<protein>
    <submittedName>
        <fullName evidence="7">Hemolysin D</fullName>
    </submittedName>
</protein>
<evidence type="ECO:0000313" key="8">
    <source>
        <dbReference type="Proteomes" id="UP000036338"/>
    </source>
</evidence>
<dbReference type="NCBIfam" id="TIGR01730">
    <property type="entry name" value="RND_mfp"/>
    <property type="match status" value="1"/>
</dbReference>